<comment type="caution">
    <text evidence="1">The sequence shown here is derived from an EMBL/GenBank/DDBJ whole genome shotgun (WGS) entry which is preliminary data.</text>
</comment>
<sequence length="199" mass="21388">RDCSAHCSAHCSARCVAVGECKPRGAHLDRHGLHGRRRLGPSFASARLVCRRVGSSWGLCCVPPVALVDLAAYSVMHELQLCQRITSVAPWPSGSHPCLVSILAWRPLAVSPWKALFRPLICIAYLPVPCRNDAGNRLCVSRPLDAFPLHLAPSRPATQPPSRAAPAAPSLPADAVRLYEPRTLAPSHQPASSPTHVCL</sequence>
<dbReference type="EMBL" id="PPTA01000002">
    <property type="protein sequence ID" value="TFB06263.1"/>
    <property type="molecule type" value="Genomic_DNA"/>
</dbReference>
<feature type="non-terminal residue" evidence="1">
    <location>
        <position position="199"/>
    </location>
</feature>
<accession>A0ABY2HD95</accession>
<evidence type="ECO:0000313" key="1">
    <source>
        <dbReference type="EMBL" id="TFB06263.1"/>
    </source>
</evidence>
<evidence type="ECO:0000313" key="2">
    <source>
        <dbReference type="Proteomes" id="UP001642720"/>
    </source>
</evidence>
<dbReference type="Proteomes" id="UP001642720">
    <property type="component" value="Unassembled WGS sequence"/>
</dbReference>
<organism evidence="1 2">
    <name type="scientific">Trichoderma ghanense</name>
    <dbReference type="NCBI Taxonomy" id="65468"/>
    <lineage>
        <taxon>Eukaryota</taxon>
        <taxon>Fungi</taxon>
        <taxon>Dikarya</taxon>
        <taxon>Ascomycota</taxon>
        <taxon>Pezizomycotina</taxon>
        <taxon>Sordariomycetes</taxon>
        <taxon>Hypocreomycetidae</taxon>
        <taxon>Hypocreales</taxon>
        <taxon>Hypocreaceae</taxon>
        <taxon>Trichoderma</taxon>
    </lineage>
</organism>
<feature type="non-terminal residue" evidence="1">
    <location>
        <position position="1"/>
    </location>
</feature>
<proteinExistence type="predicted"/>
<name>A0ABY2HD95_9HYPO</name>
<protein>
    <submittedName>
        <fullName evidence="1">Uncharacterized protein</fullName>
    </submittedName>
</protein>
<gene>
    <name evidence="1" type="ORF">CCMA1212_001779</name>
</gene>
<dbReference type="GeneID" id="300573644"/>
<dbReference type="RefSeq" id="XP_073562464.1">
    <property type="nucleotide sequence ID" value="XM_073699194.1"/>
</dbReference>
<keyword evidence="2" id="KW-1185">Reference proteome</keyword>
<reference evidence="1 2" key="1">
    <citation type="submission" date="2018-01" db="EMBL/GenBank/DDBJ databases">
        <title>Genome characterization of the sugarcane-associated fungus Trichoderma ghanense CCMA-1212 and their application in lignocelulose bioconversion.</title>
        <authorList>
            <person name="Steindorff A.S."/>
            <person name="Mendes T.D."/>
            <person name="Vilela E.S.D."/>
            <person name="Rodrigues D.S."/>
            <person name="Formighieri E.F."/>
            <person name="Melo I.S."/>
            <person name="Favaro L.C.L."/>
        </authorList>
    </citation>
    <scope>NUCLEOTIDE SEQUENCE [LARGE SCALE GENOMIC DNA]</scope>
    <source>
        <strain evidence="1 2">CCMA-1212</strain>
    </source>
</reference>